<feature type="transmembrane region" description="Helical" evidence="1">
    <location>
        <begin position="102"/>
        <end position="118"/>
    </location>
</feature>
<gene>
    <name evidence="2" type="ORF">H9702_08740</name>
</gene>
<proteinExistence type="predicted"/>
<organism evidence="2 3">
    <name type="scientific">Candidatus Merdibacter merdavium</name>
    <dbReference type="NCBI Taxonomy" id="2838692"/>
    <lineage>
        <taxon>Bacteria</taxon>
        <taxon>Bacillati</taxon>
        <taxon>Bacillota</taxon>
        <taxon>Erysipelotrichia</taxon>
        <taxon>Erysipelotrichales</taxon>
        <taxon>Erysipelotrichaceae</taxon>
        <taxon>Merdibacter</taxon>
    </lineage>
</organism>
<accession>A0A9D2NTD3</accession>
<name>A0A9D2NTD3_9FIRM</name>
<protein>
    <submittedName>
        <fullName evidence="2">Uncharacterized protein</fullName>
    </submittedName>
</protein>
<keyword evidence="1" id="KW-1133">Transmembrane helix</keyword>
<dbReference type="Proteomes" id="UP000823896">
    <property type="component" value="Unassembled WGS sequence"/>
</dbReference>
<evidence type="ECO:0000256" key="1">
    <source>
        <dbReference type="SAM" id="Phobius"/>
    </source>
</evidence>
<evidence type="ECO:0000313" key="3">
    <source>
        <dbReference type="Proteomes" id="UP000823896"/>
    </source>
</evidence>
<feature type="transmembrane region" description="Helical" evidence="1">
    <location>
        <begin position="35"/>
        <end position="55"/>
    </location>
</feature>
<dbReference type="EMBL" id="DWWM01000056">
    <property type="protein sequence ID" value="HJC37196.1"/>
    <property type="molecule type" value="Genomic_DNA"/>
</dbReference>
<feature type="transmembrane region" description="Helical" evidence="1">
    <location>
        <begin position="76"/>
        <end position="96"/>
    </location>
</feature>
<dbReference type="AlphaFoldDB" id="A0A9D2NTD3"/>
<reference evidence="2" key="1">
    <citation type="journal article" date="2021" name="PeerJ">
        <title>Extensive microbial diversity within the chicken gut microbiome revealed by metagenomics and culture.</title>
        <authorList>
            <person name="Gilroy R."/>
            <person name="Ravi A."/>
            <person name="Getino M."/>
            <person name="Pursley I."/>
            <person name="Horton D.L."/>
            <person name="Alikhan N.F."/>
            <person name="Baker D."/>
            <person name="Gharbi K."/>
            <person name="Hall N."/>
            <person name="Watson M."/>
            <person name="Adriaenssens E.M."/>
            <person name="Foster-Nyarko E."/>
            <person name="Jarju S."/>
            <person name="Secka A."/>
            <person name="Antonio M."/>
            <person name="Oren A."/>
            <person name="Chaudhuri R.R."/>
            <person name="La Ragione R."/>
            <person name="Hildebrand F."/>
            <person name="Pallen M.J."/>
        </authorList>
    </citation>
    <scope>NUCLEOTIDE SEQUENCE</scope>
    <source>
        <strain evidence="2">CHK187-11901</strain>
    </source>
</reference>
<reference evidence="2" key="2">
    <citation type="submission" date="2021-04" db="EMBL/GenBank/DDBJ databases">
        <authorList>
            <person name="Gilroy R."/>
        </authorList>
    </citation>
    <scope>NUCLEOTIDE SEQUENCE</scope>
    <source>
        <strain evidence="2">CHK187-11901</strain>
    </source>
</reference>
<sequence length="166" mass="18318">MISHRKEMVMIALVIVLNTLLSVAMTSAFYPVVGLAVFVIEGVFLTLGRNSRIAASFLHHQMRNWKKHQITFKERWLLMSVACLTCSMKIAAAIAIFVETGAALLLAFCLLLACGYFVEGAESGMTPVLSVRLARSAIKAFSFLSVGIDKIAEWTVKAELRILHTE</sequence>
<evidence type="ECO:0000313" key="2">
    <source>
        <dbReference type="EMBL" id="HJC37196.1"/>
    </source>
</evidence>
<keyword evidence="1" id="KW-0812">Transmembrane</keyword>
<keyword evidence="1" id="KW-0472">Membrane</keyword>
<comment type="caution">
    <text evidence="2">The sequence shown here is derived from an EMBL/GenBank/DDBJ whole genome shotgun (WGS) entry which is preliminary data.</text>
</comment>
<feature type="transmembrane region" description="Helical" evidence="1">
    <location>
        <begin position="9"/>
        <end position="29"/>
    </location>
</feature>